<comment type="subunit">
    <text evidence="10">Homotetramer.</text>
</comment>
<dbReference type="RefSeq" id="WP_075844749.1">
    <property type="nucleotide sequence ID" value="NZ_CP015961.1"/>
</dbReference>
<dbReference type="PANTHER" id="PTHR30523">
    <property type="entry name" value="PHOSPHOENOLPYRUVATE CARBOXYLASE"/>
    <property type="match status" value="1"/>
</dbReference>
<comment type="function">
    <text evidence="2 10">Forms oxaloacetate, a four-carbon dicarboxylic acid source for the tricarboxylic acid cycle.</text>
</comment>
<evidence type="ECO:0000313" key="14">
    <source>
        <dbReference type="EMBL" id="ANI90953.1"/>
    </source>
</evidence>
<dbReference type="GO" id="GO:0000287">
    <property type="term" value="F:magnesium ion binding"/>
    <property type="evidence" value="ECO:0007669"/>
    <property type="project" value="UniProtKB-UniRule"/>
</dbReference>
<dbReference type="GO" id="GO:0015977">
    <property type="term" value="P:carbon fixation"/>
    <property type="evidence" value="ECO:0007669"/>
    <property type="project" value="UniProtKB-UniRule"/>
</dbReference>
<evidence type="ECO:0000256" key="7">
    <source>
        <dbReference type="ARBA" id="ARBA00023239"/>
    </source>
</evidence>
<dbReference type="Gene3D" id="1.20.1440.90">
    <property type="entry name" value="Phosphoenolpyruvate/pyruvate domain"/>
    <property type="match status" value="1"/>
</dbReference>
<evidence type="ECO:0000256" key="11">
    <source>
        <dbReference type="PROSITE-ProRule" id="PRU10111"/>
    </source>
</evidence>
<evidence type="ECO:0000256" key="8">
    <source>
        <dbReference type="ARBA" id="ARBA00023300"/>
    </source>
</evidence>
<keyword evidence="14" id="KW-0670">Pyruvate</keyword>
<dbReference type="PROSITE" id="PS00781">
    <property type="entry name" value="PEPCASE_1"/>
    <property type="match status" value="1"/>
</dbReference>
<reference evidence="14 15" key="1">
    <citation type="submission" date="2016-06" db="EMBL/GenBank/DDBJ databases">
        <title>Complete genome sequence of a saline-alkali tolerant type strain Dietzia timorensis ID05-A0528T.</title>
        <authorList>
            <person name="Wu X."/>
        </authorList>
    </citation>
    <scope>NUCLEOTIDE SEQUENCE [LARGE SCALE GENOMIC DNA]</scope>
    <source>
        <strain evidence="14 15">ID05-A0528</strain>
    </source>
</reference>
<evidence type="ECO:0000256" key="12">
    <source>
        <dbReference type="PROSITE-ProRule" id="PRU10112"/>
    </source>
</evidence>
<evidence type="ECO:0000256" key="5">
    <source>
        <dbReference type="ARBA" id="ARBA00022419"/>
    </source>
</evidence>
<feature type="active site" evidence="10 12">
    <location>
        <position position="614"/>
    </location>
</feature>
<dbReference type="Proteomes" id="UP000186104">
    <property type="component" value="Chromosome"/>
</dbReference>
<dbReference type="SUPFAM" id="SSF51621">
    <property type="entry name" value="Phosphoenolpyruvate/pyruvate domain"/>
    <property type="match status" value="1"/>
</dbReference>
<dbReference type="HAMAP" id="MF_00595">
    <property type="entry name" value="PEPcase_type1"/>
    <property type="match status" value="1"/>
</dbReference>
<gene>
    <name evidence="10" type="primary">ppc</name>
    <name evidence="14" type="ORF">BJL86_0142</name>
</gene>
<dbReference type="Pfam" id="PF00311">
    <property type="entry name" value="PEPcase"/>
    <property type="match status" value="1"/>
</dbReference>
<evidence type="ECO:0000256" key="10">
    <source>
        <dbReference type="HAMAP-Rule" id="MF_00595"/>
    </source>
</evidence>
<evidence type="ECO:0000256" key="9">
    <source>
        <dbReference type="ARBA" id="ARBA00048995"/>
    </source>
</evidence>
<keyword evidence="15" id="KW-1185">Reference proteome</keyword>
<keyword evidence="8 10" id="KW-0120">Carbon dioxide fixation</keyword>
<feature type="active site" evidence="10 11">
    <location>
        <position position="177"/>
    </location>
</feature>
<keyword evidence="7 10" id="KW-0456">Lyase</keyword>
<comment type="cofactor">
    <cofactor evidence="1 10">
        <name>Mg(2+)</name>
        <dbReference type="ChEBI" id="CHEBI:18420"/>
    </cofactor>
</comment>
<evidence type="ECO:0000256" key="3">
    <source>
        <dbReference type="ARBA" id="ARBA00008346"/>
    </source>
</evidence>
<comment type="catalytic activity">
    <reaction evidence="9 10">
        <text>oxaloacetate + phosphate = phosphoenolpyruvate + hydrogencarbonate</text>
        <dbReference type="Rhea" id="RHEA:28370"/>
        <dbReference type="ChEBI" id="CHEBI:16452"/>
        <dbReference type="ChEBI" id="CHEBI:17544"/>
        <dbReference type="ChEBI" id="CHEBI:43474"/>
        <dbReference type="ChEBI" id="CHEBI:58702"/>
        <dbReference type="EC" id="4.1.1.31"/>
    </reaction>
</comment>
<evidence type="ECO:0000256" key="2">
    <source>
        <dbReference type="ARBA" id="ARBA00003670"/>
    </source>
</evidence>
<dbReference type="PANTHER" id="PTHR30523:SF6">
    <property type="entry name" value="PHOSPHOENOLPYRUVATE CARBOXYLASE"/>
    <property type="match status" value="1"/>
</dbReference>
<sequence length="961" mass="105680">MTSDDKGPHATGENGDAQNSDPLASVISAEVERNDPLSQAVEPMREDVRFLGGILGDTVREQAGEEAFDLVESARQTAFAVRRSEVDRSATFDVLSGISPQHAIDVIRAFSLFALLANIAEDLHAERRRAFHIARGEPPRDGDLARTWEKIEDSGDSEAGWAVLRRTARVVPVITAHPTETRRRSVFHITRHITELMRERDRLDSGSAERAEIELDIRRQVLLLWDTAIIRSQRPRIEDEILTGLQYHEATLIDVIPRLNREIADRLDTERAVVRPGSWIGGDRDGNPYVTGEVVGFATSRAAAVIQNYYDEQLEQLENELSLSGRLVEVSGELIALADDLVSRGDDEAARRDVPYRRAVRSVRRKLAARSAAHSIAGARVPVDHMGRAIGSDSDPAYERPEDMQADLQVIADSLDAVGAGIVADARLSTLQWALRTFGFHLQALDMRQNSETHEEVLAELFAVAGVTDDYASLDEAERVEVLLRELSYDRPLLGARAELSERCEKELGVLRAAARAVDAFGEGVIPHYIVSMCQSVSDLLEPAILLKEVGLLRGAPDAPRSEVRLIPLLETIEDLAAGADILRDYLAHEPMRRLVASQGNLQEIMLGYSDSNKDGGYLAANWSLYQGELELVALGEELGVDLRFFHGRGGSVGRGGGNSYEAILSQPPGAVRGALRITEQGEVLSAKYSEPGRARRNLEALVAATIESSVLNVEGLGDGAEAAYDVMADLSRRGRDAYGSLVHEDPGFIEYFTTSTPLSEIGELNIGSRPTSRKQTNTVDDLRAIPWVLSWSQSRVMLPGWFGMGTALSDWLDDGGPGSAPGDRSARLAQLRRLYATWPFFRTTLSNMAQVMAKADMGLAGQYASLVADESTRSRVFSRILSEFELTRDVLLEITEQSSLLDDNPTLARSVRNRFPYLEPLNVLQVELLRRFRAGDDDPLIRTGIQLTMNGLATALRNSG</sequence>
<dbReference type="InterPro" id="IPR022805">
    <property type="entry name" value="PEP_COase_bac/pln-type"/>
</dbReference>
<evidence type="ECO:0000256" key="1">
    <source>
        <dbReference type="ARBA" id="ARBA00001946"/>
    </source>
</evidence>
<protein>
    <recommendedName>
        <fullName evidence="5 10">Phosphoenolpyruvate carboxylase</fullName>
        <shortName evidence="10">PEPC</shortName>
        <shortName evidence="10">PEPCase</shortName>
        <ecNumber evidence="4 10">4.1.1.31</ecNumber>
    </recommendedName>
</protein>
<dbReference type="InterPro" id="IPR021135">
    <property type="entry name" value="PEP_COase"/>
</dbReference>
<dbReference type="InterPro" id="IPR018129">
    <property type="entry name" value="PEP_COase_Lys_AS"/>
</dbReference>
<dbReference type="EC" id="4.1.1.31" evidence="4 10"/>
<dbReference type="EMBL" id="CP015961">
    <property type="protein sequence ID" value="ANI90953.1"/>
    <property type="molecule type" value="Genomic_DNA"/>
</dbReference>
<dbReference type="GO" id="GO:0005829">
    <property type="term" value="C:cytosol"/>
    <property type="evidence" value="ECO:0007669"/>
    <property type="project" value="TreeGrafter"/>
</dbReference>
<dbReference type="GO" id="GO:0006099">
    <property type="term" value="P:tricarboxylic acid cycle"/>
    <property type="evidence" value="ECO:0007669"/>
    <property type="project" value="InterPro"/>
</dbReference>
<accession>A0A173LGF7</accession>
<dbReference type="STRING" id="499555.BJL86_0142"/>
<evidence type="ECO:0000313" key="15">
    <source>
        <dbReference type="Proteomes" id="UP000186104"/>
    </source>
</evidence>
<dbReference type="PRINTS" id="PR00150">
    <property type="entry name" value="PEPCARBXLASE"/>
</dbReference>
<dbReference type="InterPro" id="IPR033129">
    <property type="entry name" value="PEPCASE_His_AS"/>
</dbReference>
<dbReference type="PROSITE" id="PS00393">
    <property type="entry name" value="PEPCASE_2"/>
    <property type="match status" value="1"/>
</dbReference>
<evidence type="ECO:0000256" key="6">
    <source>
        <dbReference type="ARBA" id="ARBA00022842"/>
    </source>
</evidence>
<name>A0A173LGF7_9ACTN</name>
<dbReference type="GO" id="GO:0008964">
    <property type="term" value="F:phosphoenolpyruvate carboxylase activity"/>
    <property type="evidence" value="ECO:0007669"/>
    <property type="project" value="UniProtKB-UniRule"/>
</dbReference>
<dbReference type="GO" id="GO:0006107">
    <property type="term" value="P:oxaloacetate metabolic process"/>
    <property type="evidence" value="ECO:0007669"/>
    <property type="project" value="UniProtKB-UniRule"/>
</dbReference>
<feature type="region of interest" description="Disordered" evidence="13">
    <location>
        <begin position="1"/>
        <end position="27"/>
    </location>
</feature>
<keyword evidence="6 10" id="KW-0460">Magnesium</keyword>
<dbReference type="NCBIfam" id="NF000584">
    <property type="entry name" value="PRK00009.1"/>
    <property type="match status" value="1"/>
</dbReference>
<dbReference type="KEGG" id="dtm:BJL86_0142"/>
<evidence type="ECO:0000256" key="13">
    <source>
        <dbReference type="SAM" id="MobiDB-lite"/>
    </source>
</evidence>
<dbReference type="InterPro" id="IPR015813">
    <property type="entry name" value="Pyrv/PenolPyrv_kinase-like_dom"/>
</dbReference>
<proteinExistence type="inferred from homology"/>
<evidence type="ECO:0000256" key="4">
    <source>
        <dbReference type="ARBA" id="ARBA00012305"/>
    </source>
</evidence>
<dbReference type="AlphaFoldDB" id="A0A173LGF7"/>
<dbReference type="OrthoDB" id="9768133at2"/>
<organism evidence="14 15">
    <name type="scientific">Dietzia timorensis</name>
    <dbReference type="NCBI Taxonomy" id="499555"/>
    <lineage>
        <taxon>Bacteria</taxon>
        <taxon>Bacillati</taxon>
        <taxon>Actinomycetota</taxon>
        <taxon>Actinomycetes</taxon>
        <taxon>Mycobacteriales</taxon>
        <taxon>Dietziaceae</taxon>
        <taxon>Dietzia</taxon>
    </lineage>
</organism>
<comment type="similarity">
    <text evidence="3 10">Belongs to the PEPCase type 1 family.</text>
</comment>